<dbReference type="GO" id="GO:0000422">
    <property type="term" value="P:autophagy of mitochondrion"/>
    <property type="evidence" value="ECO:0007669"/>
    <property type="project" value="TreeGrafter"/>
</dbReference>
<dbReference type="InterPro" id="IPR028061">
    <property type="entry name" value="Fis1_TPR_C"/>
</dbReference>
<evidence type="ECO:0000256" key="3">
    <source>
        <dbReference type="ARBA" id="ARBA00014314"/>
    </source>
</evidence>
<evidence type="ECO:0000313" key="11">
    <source>
        <dbReference type="EMBL" id="CDO93079.1"/>
    </source>
</evidence>
<dbReference type="Gene3D" id="1.25.40.10">
    <property type="entry name" value="Tetratricopeptide repeat domain"/>
    <property type="match status" value="1"/>
</dbReference>
<dbReference type="GO" id="GO:0005778">
    <property type="term" value="C:peroxisomal membrane"/>
    <property type="evidence" value="ECO:0007669"/>
    <property type="project" value="TreeGrafter"/>
</dbReference>
<evidence type="ECO:0000256" key="4">
    <source>
        <dbReference type="ARBA" id="ARBA00022692"/>
    </source>
</evidence>
<gene>
    <name evidence="11" type="ORF">KLDO_g1384</name>
</gene>
<dbReference type="Pfam" id="PF14853">
    <property type="entry name" value="Fis1_TPR_C"/>
    <property type="match status" value="1"/>
</dbReference>
<dbReference type="PANTHER" id="PTHR13247:SF0">
    <property type="entry name" value="MITOCHONDRIAL FISSION 1 PROTEIN"/>
    <property type="match status" value="1"/>
</dbReference>
<dbReference type="AlphaFoldDB" id="A0A0A8L4M0"/>
<dbReference type="CDD" id="cd12212">
    <property type="entry name" value="Fis1"/>
    <property type="match status" value="1"/>
</dbReference>
<evidence type="ECO:0000256" key="7">
    <source>
        <dbReference type="ARBA" id="ARBA00023128"/>
    </source>
</evidence>
<evidence type="ECO:0000256" key="9">
    <source>
        <dbReference type="PIRNR" id="PIRNR008835"/>
    </source>
</evidence>
<dbReference type="PANTHER" id="PTHR13247">
    <property type="entry name" value="TETRATRICOPEPTIDE REPEAT PROTEIN 11 TPR REPEAT PROTEIN 11"/>
    <property type="match status" value="1"/>
</dbReference>
<evidence type="ECO:0000313" key="12">
    <source>
        <dbReference type="Proteomes" id="UP000031516"/>
    </source>
</evidence>
<dbReference type="InterPro" id="IPR033745">
    <property type="entry name" value="Fis1_cytosol"/>
</dbReference>
<keyword evidence="8 9" id="KW-0472">Membrane</keyword>
<evidence type="ECO:0000256" key="2">
    <source>
        <dbReference type="ARBA" id="ARBA00008937"/>
    </source>
</evidence>
<dbReference type="InterPro" id="IPR016543">
    <property type="entry name" value="Fis1"/>
</dbReference>
<evidence type="ECO:0000256" key="6">
    <source>
        <dbReference type="ARBA" id="ARBA00022989"/>
    </source>
</evidence>
<comment type="subcellular location">
    <subcellularLocation>
        <location evidence="1">Mitochondrion outer membrane</location>
        <topology evidence="1">Single-pass membrane protein</topology>
    </subcellularLocation>
</comment>
<dbReference type="GO" id="GO:0000266">
    <property type="term" value="P:mitochondrial fission"/>
    <property type="evidence" value="ECO:0007669"/>
    <property type="project" value="UniProtKB-UniRule"/>
</dbReference>
<comment type="domain">
    <text evidence="9">The C-terminus is required for mitochondrial localization, while the N-terminus is necessary for mitochondrial fission.</text>
</comment>
<reference evidence="11 12" key="1">
    <citation type="submission" date="2014-03" db="EMBL/GenBank/DDBJ databases">
        <title>The genome of Kluyveromyces dobzhanskii.</title>
        <authorList>
            <person name="Nystedt B."/>
            <person name="Astrom S."/>
        </authorList>
    </citation>
    <scope>NUCLEOTIDE SEQUENCE [LARGE SCALE GENOMIC DNA]</scope>
    <source>
        <strain evidence="11 12">CBS 2104</strain>
    </source>
</reference>
<feature type="transmembrane region" description="Helical" evidence="10">
    <location>
        <begin position="131"/>
        <end position="150"/>
    </location>
</feature>
<dbReference type="GO" id="GO:0016559">
    <property type="term" value="P:peroxisome fission"/>
    <property type="evidence" value="ECO:0007669"/>
    <property type="project" value="TreeGrafter"/>
</dbReference>
<evidence type="ECO:0000256" key="1">
    <source>
        <dbReference type="ARBA" id="ARBA00004572"/>
    </source>
</evidence>
<keyword evidence="6 10" id="KW-1133">Transmembrane helix</keyword>
<dbReference type="FunFam" id="1.25.40.10:FF:000481">
    <property type="entry name" value="Mitochondrial fission 1 protein"/>
    <property type="match status" value="1"/>
</dbReference>
<dbReference type="InterPro" id="IPR028058">
    <property type="entry name" value="Fis1_TPR_N"/>
</dbReference>
<dbReference type="PIRSF" id="PIRSF008835">
    <property type="entry name" value="TPR_repeat_11_Fis1"/>
    <property type="match status" value="1"/>
</dbReference>
<dbReference type="EMBL" id="CCBQ010000019">
    <property type="protein sequence ID" value="CDO93079.1"/>
    <property type="molecule type" value="Genomic_DNA"/>
</dbReference>
<keyword evidence="7 9" id="KW-0496">Mitochondrion</keyword>
<keyword evidence="12" id="KW-1185">Reference proteome</keyword>
<accession>A0A0A8L4M0</accession>
<dbReference type="Pfam" id="PF14852">
    <property type="entry name" value="Fis1_TPR_N"/>
    <property type="match status" value="1"/>
</dbReference>
<evidence type="ECO:0000256" key="8">
    <source>
        <dbReference type="ARBA" id="ARBA00023136"/>
    </source>
</evidence>
<comment type="function">
    <text evidence="9">Has a role in mitochondrial fission.</text>
</comment>
<organism evidence="11 12">
    <name type="scientific">Kluyveromyces dobzhanskii CBS 2104</name>
    <dbReference type="NCBI Taxonomy" id="1427455"/>
    <lineage>
        <taxon>Eukaryota</taxon>
        <taxon>Fungi</taxon>
        <taxon>Dikarya</taxon>
        <taxon>Ascomycota</taxon>
        <taxon>Saccharomycotina</taxon>
        <taxon>Saccharomycetes</taxon>
        <taxon>Saccharomycetales</taxon>
        <taxon>Saccharomycetaceae</taxon>
        <taxon>Kluyveromyces</taxon>
    </lineage>
</organism>
<evidence type="ECO:0000256" key="10">
    <source>
        <dbReference type="SAM" id="Phobius"/>
    </source>
</evidence>
<keyword evidence="5 9" id="KW-1000">Mitochondrion outer membrane</keyword>
<dbReference type="GO" id="GO:0005741">
    <property type="term" value="C:mitochondrial outer membrane"/>
    <property type="evidence" value="ECO:0007669"/>
    <property type="project" value="UniProtKB-SubCell"/>
</dbReference>
<dbReference type="OrthoDB" id="421154at2759"/>
<dbReference type="SUPFAM" id="SSF48452">
    <property type="entry name" value="TPR-like"/>
    <property type="match status" value="1"/>
</dbReference>
<evidence type="ECO:0000256" key="5">
    <source>
        <dbReference type="ARBA" id="ARBA00022787"/>
    </source>
</evidence>
<proteinExistence type="inferred from homology"/>
<dbReference type="InterPro" id="IPR011990">
    <property type="entry name" value="TPR-like_helical_dom_sf"/>
</dbReference>
<name>A0A0A8L4M0_9SACH</name>
<comment type="similarity">
    <text evidence="2 9">Belongs to the FIS1 family.</text>
</comment>
<comment type="caution">
    <text evidence="11">The sequence shown here is derived from an EMBL/GenBank/DDBJ whole genome shotgun (WGS) entry which is preliminary data.</text>
</comment>
<protein>
    <recommendedName>
        <fullName evidence="3 9">Mitochondrial fission 1 protein</fullName>
    </recommendedName>
</protein>
<dbReference type="Proteomes" id="UP000031516">
    <property type="component" value="Unassembled WGS sequence"/>
</dbReference>
<keyword evidence="4 10" id="KW-0812">Transmembrane</keyword>
<sequence length="155" mass="17417">MTNINYLPELEDSYSALSSDQIEILRQQVLNEGGEVSSIQSRFNYAWGLVRSIIKEDQMLGVKLLTDIYKESPTRRRECLYYLTIGCYKLGEYSTAKRYVDALVHHEPDNKQALMLQTAVENKITSQGLKGIALVSAGIAIGATTIGLLMRGRKR</sequence>